<protein>
    <submittedName>
        <fullName evidence="1">11309_t:CDS:1</fullName>
    </submittedName>
</protein>
<gene>
    <name evidence="1" type="ORF">RPERSI_LOCUS10521</name>
</gene>
<comment type="caution">
    <text evidence="1">The sequence shown here is derived from an EMBL/GenBank/DDBJ whole genome shotgun (WGS) entry which is preliminary data.</text>
</comment>
<evidence type="ECO:0000313" key="1">
    <source>
        <dbReference type="EMBL" id="CAG8710769.1"/>
    </source>
</evidence>
<proteinExistence type="predicted"/>
<accession>A0ACA9PI82</accession>
<reference evidence="1" key="1">
    <citation type="submission" date="2021-06" db="EMBL/GenBank/DDBJ databases">
        <authorList>
            <person name="Kallberg Y."/>
            <person name="Tangrot J."/>
            <person name="Rosling A."/>
        </authorList>
    </citation>
    <scope>NUCLEOTIDE SEQUENCE</scope>
    <source>
        <strain evidence="1">MA461A</strain>
    </source>
</reference>
<dbReference type="Proteomes" id="UP000789920">
    <property type="component" value="Unassembled WGS sequence"/>
</dbReference>
<keyword evidence="2" id="KW-1185">Reference proteome</keyword>
<evidence type="ECO:0000313" key="2">
    <source>
        <dbReference type="Proteomes" id="UP000789920"/>
    </source>
</evidence>
<name>A0ACA9PI82_9GLOM</name>
<organism evidence="1 2">
    <name type="scientific">Racocetra persica</name>
    <dbReference type="NCBI Taxonomy" id="160502"/>
    <lineage>
        <taxon>Eukaryota</taxon>
        <taxon>Fungi</taxon>
        <taxon>Fungi incertae sedis</taxon>
        <taxon>Mucoromycota</taxon>
        <taxon>Glomeromycotina</taxon>
        <taxon>Glomeromycetes</taxon>
        <taxon>Diversisporales</taxon>
        <taxon>Gigasporaceae</taxon>
        <taxon>Racocetra</taxon>
    </lineage>
</organism>
<sequence>IMKSNDEKYWSLDNSRELLEDYKYDKVFLACYGTQLFDKLIEYKQNELIEDILRGCLDLSIRNTKEGFTANIELLCIITSSFSELSQNYTAYISDFLSQIAFSNPTIQLMIPLPKFVTYPYPYNPWLDLVYPTPRFIMFAFANSLYFLLRSSNYYSSDTINSNNSNPNTITFETFQSSILATYLMLLETSISTWIILGNITLVILLVIFSFTMMYLMNLFIGLLSNAINDTNNKESFLILRAEVLAEIELFYMLPYQRRKNNWFPQIIYFEAHINKLREIIRQIEKGNYPGNKPFISQILLNTIEMKSIESDELQQVIIINDSLKKFRDSIQESKDEIKNLIEELKRIVNKNR</sequence>
<dbReference type="EMBL" id="CAJVQC010020913">
    <property type="protein sequence ID" value="CAG8710769.1"/>
    <property type="molecule type" value="Genomic_DNA"/>
</dbReference>
<feature type="non-terminal residue" evidence="1">
    <location>
        <position position="1"/>
    </location>
</feature>